<dbReference type="Proteomes" id="UP000003676">
    <property type="component" value="Unassembled WGS sequence"/>
</dbReference>
<evidence type="ECO:0000256" key="1">
    <source>
        <dbReference type="SAM" id="MobiDB-lite"/>
    </source>
</evidence>
<feature type="compositionally biased region" description="Basic and acidic residues" evidence="1">
    <location>
        <begin position="1"/>
        <end position="11"/>
    </location>
</feature>
<feature type="region of interest" description="Disordered" evidence="1">
    <location>
        <begin position="1"/>
        <end position="66"/>
    </location>
</feature>
<dbReference type="EMBL" id="ABXU01000060">
    <property type="protein sequence ID" value="EEB33186.1"/>
    <property type="molecule type" value="Genomic_DNA"/>
</dbReference>
<proteinExistence type="predicted"/>
<evidence type="ECO:0000313" key="3">
    <source>
        <dbReference type="Proteomes" id="UP000003676"/>
    </source>
</evidence>
<reference evidence="2 3" key="2">
    <citation type="submission" date="2008-10" db="EMBL/GenBank/DDBJ databases">
        <authorList>
            <person name="Fulton L."/>
            <person name="Clifton S."/>
            <person name="Fulton B."/>
            <person name="Xu J."/>
            <person name="Minx P."/>
            <person name="Pepin K.H."/>
            <person name="Johnson M."/>
            <person name="Bhonagiri V."/>
            <person name="Nash W.E."/>
            <person name="Mardis E.R."/>
            <person name="Wilson R.K."/>
        </authorList>
    </citation>
    <scope>NUCLEOTIDE SEQUENCE [LARGE SCALE GENOMIC DNA]</scope>
    <source>
        <strain evidence="2 3">ATCC 29098</strain>
    </source>
</reference>
<dbReference type="HOGENOM" id="CLU_2824119_0_0_7"/>
<protein>
    <submittedName>
        <fullName evidence="2">Uncharacterized protein</fullName>
    </submittedName>
</protein>
<dbReference type="AlphaFoldDB" id="B6WV23"/>
<gene>
    <name evidence="2" type="ORF">DESPIG_01938</name>
</gene>
<accession>B6WV23</accession>
<name>B6WV23_9BACT</name>
<reference evidence="2 3" key="1">
    <citation type="submission" date="2008-10" db="EMBL/GenBank/DDBJ databases">
        <title>Draft genome sequence of Desulvovibrio piger (ATCC 29098).</title>
        <authorList>
            <person name="Sudarsanam P."/>
            <person name="Ley R."/>
            <person name="Guruge J."/>
            <person name="Turnbaugh P.J."/>
            <person name="Mahowald M."/>
            <person name="Liep D."/>
            <person name="Gordon J."/>
        </authorList>
    </citation>
    <scope>NUCLEOTIDE SEQUENCE [LARGE SCALE GENOMIC DNA]</scope>
    <source>
        <strain evidence="2 3">ATCC 29098</strain>
    </source>
</reference>
<sequence length="66" mass="7171">MGDKSWYRQPEEQGANAIPAGEESLAGGGDTEDGNANARPERKRSRGVQTVDTLRQPQRATTGRML</sequence>
<evidence type="ECO:0000313" key="2">
    <source>
        <dbReference type="EMBL" id="EEB33186.1"/>
    </source>
</evidence>
<feature type="compositionally biased region" description="Polar residues" evidence="1">
    <location>
        <begin position="47"/>
        <end position="66"/>
    </location>
</feature>
<comment type="caution">
    <text evidence="2">The sequence shown here is derived from an EMBL/GenBank/DDBJ whole genome shotgun (WGS) entry which is preliminary data.</text>
</comment>
<organism evidence="2 3">
    <name type="scientific">Desulfovibrio piger ATCC 29098</name>
    <dbReference type="NCBI Taxonomy" id="411464"/>
    <lineage>
        <taxon>Bacteria</taxon>
        <taxon>Pseudomonadati</taxon>
        <taxon>Thermodesulfobacteriota</taxon>
        <taxon>Desulfovibrionia</taxon>
        <taxon>Desulfovibrionales</taxon>
        <taxon>Desulfovibrionaceae</taxon>
        <taxon>Desulfovibrio</taxon>
    </lineage>
</organism>